<reference evidence="12" key="2">
    <citation type="submission" date="2020-09" db="EMBL/GenBank/DDBJ databases">
        <authorList>
            <person name="Sun Q."/>
            <person name="Zhou Y."/>
        </authorList>
    </citation>
    <scope>NUCLEOTIDE SEQUENCE</scope>
    <source>
        <strain evidence="12">CGMCC 1.15478</strain>
    </source>
</reference>
<dbReference type="CDD" id="cd01672">
    <property type="entry name" value="TMPK"/>
    <property type="match status" value="1"/>
</dbReference>
<evidence type="ECO:0000256" key="1">
    <source>
        <dbReference type="ARBA" id="ARBA00009776"/>
    </source>
</evidence>
<dbReference type="GO" id="GO:0006233">
    <property type="term" value="P:dTDP biosynthetic process"/>
    <property type="evidence" value="ECO:0007669"/>
    <property type="project" value="InterPro"/>
</dbReference>
<dbReference type="PANTHER" id="PTHR10344">
    <property type="entry name" value="THYMIDYLATE KINASE"/>
    <property type="match status" value="1"/>
</dbReference>
<keyword evidence="6 10" id="KW-0547">Nucleotide-binding</keyword>
<keyword evidence="13" id="KW-1185">Reference proteome</keyword>
<comment type="function">
    <text evidence="10">Phosphorylation of dTMP to form dTDP in both de novo and salvage pathways of dTTP synthesis.</text>
</comment>
<dbReference type="Gene3D" id="3.40.50.300">
    <property type="entry name" value="P-loop containing nucleotide triphosphate hydrolases"/>
    <property type="match status" value="1"/>
</dbReference>
<keyword evidence="7 10" id="KW-0418">Kinase</keyword>
<dbReference type="InterPro" id="IPR018094">
    <property type="entry name" value="Thymidylate_kinase"/>
</dbReference>
<dbReference type="InterPro" id="IPR018095">
    <property type="entry name" value="Thymidylate_kin_CS"/>
</dbReference>
<comment type="caution">
    <text evidence="10">Lacks conserved residue(s) required for the propagation of feature annotation.</text>
</comment>
<sequence>MGVLIVVEGLDGSGKRTLTQALCAALVSRGLTVSDLAFPRYGKSQPADIAAEALRGEHGDLFESVNAMAALWALDRYEAKRDLVERIRESDVVVLDRYVASNAAYSAARSHQSMDGGLVEWVRQLEFERFSLPIPTLQVYLDVPVSVAEDRAQYRESTEVGRDRDAYERDSTLQSRTAGVYAELARSEWVSEWSVIPNGVDPAAAAEQLADSCTQRLARLQ</sequence>
<comment type="similarity">
    <text evidence="1 10">Belongs to the thymidylate kinase family.</text>
</comment>
<gene>
    <name evidence="10 12" type="primary">tmk</name>
    <name evidence="12" type="ORF">GCM10011410_18680</name>
</gene>
<evidence type="ECO:0000256" key="2">
    <source>
        <dbReference type="ARBA" id="ARBA00012980"/>
    </source>
</evidence>
<reference evidence="12" key="1">
    <citation type="journal article" date="2014" name="Int. J. Syst. Evol. Microbiol.">
        <title>Complete genome sequence of Corynebacterium casei LMG S-19264T (=DSM 44701T), isolated from a smear-ripened cheese.</title>
        <authorList>
            <consortium name="US DOE Joint Genome Institute (JGI-PGF)"/>
            <person name="Walter F."/>
            <person name="Albersmeier A."/>
            <person name="Kalinowski J."/>
            <person name="Ruckert C."/>
        </authorList>
    </citation>
    <scope>NUCLEOTIDE SEQUENCE</scope>
    <source>
        <strain evidence="12">CGMCC 1.15478</strain>
    </source>
</reference>
<evidence type="ECO:0000313" key="13">
    <source>
        <dbReference type="Proteomes" id="UP000641514"/>
    </source>
</evidence>
<keyword evidence="5 10" id="KW-0545">Nucleotide biosynthesis</keyword>
<evidence type="ECO:0000256" key="5">
    <source>
        <dbReference type="ARBA" id="ARBA00022727"/>
    </source>
</evidence>
<dbReference type="EC" id="2.7.4.9" evidence="2 10"/>
<dbReference type="GO" id="GO:0004798">
    <property type="term" value="F:dTMP kinase activity"/>
    <property type="evidence" value="ECO:0007669"/>
    <property type="project" value="UniProtKB-UniRule"/>
</dbReference>
<evidence type="ECO:0000256" key="8">
    <source>
        <dbReference type="ARBA" id="ARBA00022840"/>
    </source>
</evidence>
<keyword evidence="4 10" id="KW-0808">Transferase</keyword>
<dbReference type="PANTHER" id="PTHR10344:SF4">
    <property type="entry name" value="UMP-CMP KINASE 2, MITOCHONDRIAL"/>
    <property type="match status" value="1"/>
</dbReference>
<evidence type="ECO:0000313" key="12">
    <source>
        <dbReference type="EMBL" id="GGC66376.1"/>
    </source>
</evidence>
<dbReference type="InterPro" id="IPR027417">
    <property type="entry name" value="P-loop_NTPase"/>
</dbReference>
<dbReference type="EMBL" id="BMJH01000002">
    <property type="protein sequence ID" value="GGC66376.1"/>
    <property type="molecule type" value="Genomic_DNA"/>
</dbReference>
<dbReference type="SUPFAM" id="SSF52540">
    <property type="entry name" value="P-loop containing nucleoside triphosphate hydrolases"/>
    <property type="match status" value="1"/>
</dbReference>
<dbReference type="NCBIfam" id="NF005923">
    <property type="entry name" value="PRK07933.1"/>
    <property type="match status" value="1"/>
</dbReference>
<dbReference type="Pfam" id="PF02223">
    <property type="entry name" value="Thymidylate_kin"/>
    <property type="match status" value="1"/>
</dbReference>
<evidence type="ECO:0000256" key="6">
    <source>
        <dbReference type="ARBA" id="ARBA00022741"/>
    </source>
</evidence>
<evidence type="ECO:0000256" key="3">
    <source>
        <dbReference type="ARBA" id="ARBA00017144"/>
    </source>
</evidence>
<proteinExistence type="inferred from homology"/>
<dbReference type="HAMAP" id="MF_00165">
    <property type="entry name" value="Thymidylate_kinase"/>
    <property type="match status" value="1"/>
</dbReference>
<dbReference type="GO" id="GO:0005524">
    <property type="term" value="F:ATP binding"/>
    <property type="evidence" value="ECO:0007669"/>
    <property type="project" value="UniProtKB-UniRule"/>
</dbReference>
<dbReference type="PROSITE" id="PS01331">
    <property type="entry name" value="THYMIDYLATE_KINASE"/>
    <property type="match status" value="1"/>
</dbReference>
<evidence type="ECO:0000256" key="7">
    <source>
        <dbReference type="ARBA" id="ARBA00022777"/>
    </source>
</evidence>
<keyword evidence="8 10" id="KW-0067">ATP-binding</keyword>
<dbReference type="RefSeq" id="WP_188673600.1">
    <property type="nucleotide sequence ID" value="NZ_BMJH01000002.1"/>
</dbReference>
<comment type="caution">
    <text evidence="12">The sequence shown here is derived from an EMBL/GenBank/DDBJ whole genome shotgun (WGS) entry which is preliminary data.</text>
</comment>
<evidence type="ECO:0000259" key="11">
    <source>
        <dbReference type="Pfam" id="PF02223"/>
    </source>
</evidence>
<feature type="domain" description="Thymidylate kinase-like" evidence="11">
    <location>
        <begin position="7"/>
        <end position="189"/>
    </location>
</feature>
<protein>
    <recommendedName>
        <fullName evidence="3 10">Thymidylate kinase</fullName>
        <ecNumber evidence="2 10">2.7.4.9</ecNumber>
    </recommendedName>
    <alternativeName>
        <fullName evidence="10">dTMP kinase</fullName>
    </alternativeName>
</protein>
<accession>A0A916XDW9</accession>
<evidence type="ECO:0000256" key="10">
    <source>
        <dbReference type="HAMAP-Rule" id="MF_00165"/>
    </source>
</evidence>
<name>A0A916XDW9_9ACTN</name>
<evidence type="ECO:0000256" key="9">
    <source>
        <dbReference type="ARBA" id="ARBA00048743"/>
    </source>
</evidence>
<dbReference type="Proteomes" id="UP000641514">
    <property type="component" value="Unassembled WGS sequence"/>
</dbReference>
<dbReference type="GO" id="GO:0006227">
    <property type="term" value="P:dUDP biosynthetic process"/>
    <property type="evidence" value="ECO:0007669"/>
    <property type="project" value="TreeGrafter"/>
</dbReference>
<comment type="catalytic activity">
    <reaction evidence="9 10">
        <text>dTMP + ATP = dTDP + ADP</text>
        <dbReference type="Rhea" id="RHEA:13517"/>
        <dbReference type="ChEBI" id="CHEBI:30616"/>
        <dbReference type="ChEBI" id="CHEBI:58369"/>
        <dbReference type="ChEBI" id="CHEBI:63528"/>
        <dbReference type="ChEBI" id="CHEBI:456216"/>
        <dbReference type="EC" id="2.7.4.9"/>
    </reaction>
</comment>
<evidence type="ECO:0000256" key="4">
    <source>
        <dbReference type="ARBA" id="ARBA00022679"/>
    </source>
</evidence>
<dbReference type="GO" id="GO:0006235">
    <property type="term" value="P:dTTP biosynthetic process"/>
    <property type="evidence" value="ECO:0007669"/>
    <property type="project" value="UniProtKB-UniRule"/>
</dbReference>
<dbReference type="GO" id="GO:0005829">
    <property type="term" value="C:cytosol"/>
    <property type="evidence" value="ECO:0007669"/>
    <property type="project" value="TreeGrafter"/>
</dbReference>
<organism evidence="12 13">
    <name type="scientific">Hoyosella rhizosphaerae</name>
    <dbReference type="NCBI Taxonomy" id="1755582"/>
    <lineage>
        <taxon>Bacteria</taxon>
        <taxon>Bacillati</taxon>
        <taxon>Actinomycetota</taxon>
        <taxon>Actinomycetes</taxon>
        <taxon>Mycobacteriales</taxon>
        <taxon>Hoyosellaceae</taxon>
        <taxon>Hoyosella</taxon>
    </lineage>
</organism>
<dbReference type="InterPro" id="IPR039430">
    <property type="entry name" value="Thymidylate_kin-like_dom"/>
</dbReference>
<dbReference type="AlphaFoldDB" id="A0A916XDW9"/>